<proteinExistence type="predicted"/>
<dbReference type="RefSeq" id="WP_345709075.1">
    <property type="nucleotide sequence ID" value="NZ_BAABKV010000001.1"/>
</dbReference>
<organism evidence="1 2">
    <name type="scientific">Kitasatospora paranensis</name>
    <dbReference type="NCBI Taxonomy" id="258053"/>
    <lineage>
        <taxon>Bacteria</taxon>
        <taxon>Bacillati</taxon>
        <taxon>Actinomycetota</taxon>
        <taxon>Actinomycetes</taxon>
        <taxon>Kitasatosporales</taxon>
        <taxon>Streptomycetaceae</taxon>
        <taxon>Kitasatospora</taxon>
    </lineage>
</organism>
<dbReference type="EMBL" id="JBHTAJ010000013">
    <property type="protein sequence ID" value="MFC7179750.1"/>
    <property type="molecule type" value="Genomic_DNA"/>
</dbReference>
<keyword evidence="2" id="KW-1185">Reference proteome</keyword>
<evidence type="ECO:0000313" key="2">
    <source>
        <dbReference type="Proteomes" id="UP001596435"/>
    </source>
</evidence>
<comment type="caution">
    <text evidence="1">The sequence shown here is derived from an EMBL/GenBank/DDBJ whole genome shotgun (WGS) entry which is preliminary data.</text>
</comment>
<gene>
    <name evidence="1" type="ORF">ACFQMG_09255</name>
</gene>
<name>A0ABW2FR56_9ACTN</name>
<sequence length="149" mass="15366">MIGEGVRWAVPCDACGGTAENSGGAGVYAGRIEWSIEMDCPACGPRLTECGSGSEWLPAELRARLLAECGPARLLLPGPDVPSVALMKVLRSATGCDLPSARAAAERVRRGEWTGILAEVELLAEQLRAAGIEATARAASEASEASEGS</sequence>
<protein>
    <submittedName>
        <fullName evidence="1">Uncharacterized protein</fullName>
    </submittedName>
</protein>
<reference evidence="2" key="1">
    <citation type="journal article" date="2019" name="Int. J. Syst. Evol. Microbiol.">
        <title>The Global Catalogue of Microorganisms (GCM) 10K type strain sequencing project: providing services to taxonomists for standard genome sequencing and annotation.</title>
        <authorList>
            <consortium name="The Broad Institute Genomics Platform"/>
            <consortium name="The Broad Institute Genome Sequencing Center for Infectious Disease"/>
            <person name="Wu L."/>
            <person name="Ma J."/>
        </authorList>
    </citation>
    <scope>NUCLEOTIDE SEQUENCE [LARGE SCALE GENOMIC DNA]</scope>
    <source>
        <strain evidence="2">CGMCC 1.12859</strain>
    </source>
</reference>
<accession>A0ABW2FR56</accession>
<evidence type="ECO:0000313" key="1">
    <source>
        <dbReference type="EMBL" id="MFC7179750.1"/>
    </source>
</evidence>
<dbReference type="Proteomes" id="UP001596435">
    <property type="component" value="Unassembled WGS sequence"/>
</dbReference>